<comment type="caution">
    <text evidence="2">The sequence shown here is derived from an EMBL/GenBank/DDBJ whole genome shotgun (WGS) entry which is preliminary data.</text>
</comment>
<evidence type="ECO:0000256" key="1">
    <source>
        <dbReference type="SAM" id="SignalP"/>
    </source>
</evidence>
<dbReference type="OrthoDB" id="8939548at2759"/>
<dbReference type="AlphaFoldDB" id="A0A8J4X0Z7"/>
<feature type="signal peptide" evidence="1">
    <location>
        <begin position="1"/>
        <end position="23"/>
    </location>
</feature>
<keyword evidence="3" id="KW-1185">Reference proteome</keyword>
<organism evidence="2 3">
    <name type="scientific">Paragonimus heterotremus</name>
    <dbReference type="NCBI Taxonomy" id="100268"/>
    <lineage>
        <taxon>Eukaryota</taxon>
        <taxon>Metazoa</taxon>
        <taxon>Spiralia</taxon>
        <taxon>Lophotrochozoa</taxon>
        <taxon>Platyhelminthes</taxon>
        <taxon>Trematoda</taxon>
        <taxon>Digenea</taxon>
        <taxon>Plagiorchiida</taxon>
        <taxon>Troglotremata</taxon>
        <taxon>Troglotrematidae</taxon>
        <taxon>Paragonimus</taxon>
    </lineage>
</organism>
<reference evidence="2" key="1">
    <citation type="submission" date="2019-05" db="EMBL/GenBank/DDBJ databases">
        <title>Annotation for the trematode Paragonimus heterotremus.</title>
        <authorList>
            <person name="Choi Y.-J."/>
        </authorList>
    </citation>
    <scope>NUCLEOTIDE SEQUENCE</scope>
    <source>
        <strain evidence="2">LC</strain>
    </source>
</reference>
<protein>
    <submittedName>
        <fullName evidence="2">Uncharacterized protein</fullName>
    </submittedName>
</protein>
<name>A0A8J4X0Z7_9TREM</name>
<dbReference type="Proteomes" id="UP000748531">
    <property type="component" value="Unassembled WGS sequence"/>
</dbReference>
<keyword evidence="1" id="KW-0732">Signal</keyword>
<proteinExistence type="predicted"/>
<evidence type="ECO:0000313" key="2">
    <source>
        <dbReference type="EMBL" id="KAF5402637.1"/>
    </source>
</evidence>
<dbReference type="EMBL" id="LUCH01001691">
    <property type="protein sequence ID" value="KAF5402637.1"/>
    <property type="molecule type" value="Genomic_DNA"/>
</dbReference>
<sequence>MLSELLRTLTFFITLISTTIGDGEQTQVSCQQEGMPCSWLPTEICCEGTLCTNNRCTVCQLLGQSCDNSNECCAGVCRDGVCHDFKVLYENAQS</sequence>
<feature type="chain" id="PRO_5035181517" evidence="1">
    <location>
        <begin position="24"/>
        <end position="94"/>
    </location>
</feature>
<evidence type="ECO:0000313" key="3">
    <source>
        <dbReference type="Proteomes" id="UP000748531"/>
    </source>
</evidence>
<accession>A0A8J4X0Z7</accession>
<gene>
    <name evidence="2" type="ORF">PHET_03617</name>
</gene>